<dbReference type="KEGG" id="tpla:ElP_40110"/>
<organism evidence="3 4">
    <name type="scientific">Tautonia plasticadhaerens</name>
    <dbReference type="NCBI Taxonomy" id="2527974"/>
    <lineage>
        <taxon>Bacteria</taxon>
        <taxon>Pseudomonadati</taxon>
        <taxon>Planctomycetota</taxon>
        <taxon>Planctomycetia</taxon>
        <taxon>Isosphaerales</taxon>
        <taxon>Isosphaeraceae</taxon>
        <taxon>Tautonia</taxon>
    </lineage>
</organism>
<dbReference type="Pfam" id="PF14717">
    <property type="entry name" value="DUF4465"/>
    <property type="match status" value="1"/>
</dbReference>
<feature type="signal peptide" evidence="1">
    <location>
        <begin position="1"/>
        <end position="21"/>
    </location>
</feature>
<proteinExistence type="predicted"/>
<dbReference type="InterPro" id="IPR013424">
    <property type="entry name" value="Ice-binding_C"/>
</dbReference>
<evidence type="ECO:0000256" key="1">
    <source>
        <dbReference type="SAM" id="SignalP"/>
    </source>
</evidence>
<dbReference type="InterPro" id="IPR027828">
    <property type="entry name" value="DUF4465"/>
</dbReference>
<accession>A0A518H5I4</accession>
<name>A0A518H5I4_9BACT</name>
<dbReference type="EMBL" id="CP036426">
    <property type="protein sequence ID" value="QDV36099.1"/>
    <property type="molecule type" value="Genomic_DNA"/>
</dbReference>
<dbReference type="Proteomes" id="UP000317835">
    <property type="component" value="Chromosome"/>
</dbReference>
<dbReference type="NCBIfam" id="TIGR02595">
    <property type="entry name" value="PEP_CTERM"/>
    <property type="match status" value="1"/>
</dbReference>
<feature type="chain" id="PRO_5022111888" evidence="1">
    <location>
        <begin position="22"/>
        <end position="305"/>
    </location>
</feature>
<gene>
    <name evidence="3" type="ORF">ElP_40110</name>
</gene>
<evidence type="ECO:0000313" key="3">
    <source>
        <dbReference type="EMBL" id="QDV36099.1"/>
    </source>
</evidence>
<reference evidence="3 4" key="1">
    <citation type="submission" date="2019-02" db="EMBL/GenBank/DDBJ databases">
        <title>Deep-cultivation of Planctomycetes and their phenomic and genomic characterization uncovers novel biology.</title>
        <authorList>
            <person name="Wiegand S."/>
            <person name="Jogler M."/>
            <person name="Boedeker C."/>
            <person name="Pinto D."/>
            <person name="Vollmers J."/>
            <person name="Rivas-Marin E."/>
            <person name="Kohn T."/>
            <person name="Peeters S.H."/>
            <person name="Heuer A."/>
            <person name="Rast P."/>
            <person name="Oberbeckmann S."/>
            <person name="Bunk B."/>
            <person name="Jeske O."/>
            <person name="Meyerdierks A."/>
            <person name="Storesund J.E."/>
            <person name="Kallscheuer N."/>
            <person name="Luecker S."/>
            <person name="Lage O.M."/>
            <person name="Pohl T."/>
            <person name="Merkel B.J."/>
            <person name="Hornburger P."/>
            <person name="Mueller R.-W."/>
            <person name="Bruemmer F."/>
            <person name="Labrenz M."/>
            <person name="Spormann A.M."/>
            <person name="Op den Camp H."/>
            <person name="Overmann J."/>
            <person name="Amann R."/>
            <person name="Jetten M.S.M."/>
            <person name="Mascher T."/>
            <person name="Medema M.H."/>
            <person name="Devos D.P."/>
            <person name="Kaster A.-K."/>
            <person name="Ovreas L."/>
            <person name="Rohde M."/>
            <person name="Galperin M.Y."/>
            <person name="Jogler C."/>
        </authorList>
    </citation>
    <scope>NUCLEOTIDE SEQUENCE [LARGE SCALE GENOMIC DNA]</scope>
    <source>
        <strain evidence="3 4">ElP</strain>
    </source>
</reference>
<protein>
    <submittedName>
        <fullName evidence="3">PEP-CTERM motif protein</fullName>
    </submittedName>
</protein>
<evidence type="ECO:0000313" key="4">
    <source>
        <dbReference type="Proteomes" id="UP000317835"/>
    </source>
</evidence>
<sequence precursor="true">MTIRPTAPLLLALALSAPAMAEGVADFDDLTLPADSYWNGPDPGGIQEPDPFGGDLPVTVGAFESGGARFSNRYNPNYAFDGVTNWGGFAYSNVQDTTTKQYSNQFAAFAGTGAGPGADNYAVGFGYNDDLDPTDSGQLLDLPWVELPDGAAPLSMLVTNTTLTALTMLEGDDFGFTGPFGGPSGTDPDWFRLTVFGTDASGAALASSVEFYLADYRGDDDYVIRDWTEVDLSTLAGATRLHFNLTSSDTDPIFGMNTPGFFALDDLRFSGVTAIPEPSTLAMLGLGLAGASAIATRLRLRRRAA</sequence>
<evidence type="ECO:0000259" key="2">
    <source>
        <dbReference type="Pfam" id="PF07589"/>
    </source>
</evidence>
<keyword evidence="1" id="KW-0732">Signal</keyword>
<dbReference type="Gene3D" id="2.60.120.1350">
    <property type="entry name" value="Protein of unknown function DUF4465"/>
    <property type="match status" value="1"/>
</dbReference>
<dbReference type="OrthoDB" id="8562952at2"/>
<dbReference type="Pfam" id="PF07589">
    <property type="entry name" value="PEP-CTERM"/>
    <property type="match status" value="1"/>
</dbReference>
<dbReference type="RefSeq" id="WP_145272137.1">
    <property type="nucleotide sequence ID" value="NZ_CP036426.1"/>
</dbReference>
<feature type="domain" description="Ice-binding protein C-terminal" evidence="2">
    <location>
        <begin position="274"/>
        <end position="297"/>
    </location>
</feature>
<keyword evidence="4" id="KW-1185">Reference proteome</keyword>
<dbReference type="AlphaFoldDB" id="A0A518H5I4"/>